<dbReference type="AlphaFoldDB" id="A0A848HAR0"/>
<organism evidence="1 2">
    <name type="scientific">Ramlibacter agri</name>
    <dbReference type="NCBI Taxonomy" id="2728837"/>
    <lineage>
        <taxon>Bacteria</taxon>
        <taxon>Pseudomonadati</taxon>
        <taxon>Pseudomonadota</taxon>
        <taxon>Betaproteobacteria</taxon>
        <taxon>Burkholderiales</taxon>
        <taxon>Comamonadaceae</taxon>
        <taxon>Ramlibacter</taxon>
    </lineage>
</organism>
<comment type="caution">
    <text evidence="1">The sequence shown here is derived from an EMBL/GenBank/DDBJ whole genome shotgun (WGS) entry which is preliminary data.</text>
</comment>
<gene>
    <name evidence="1" type="ORF">HHL11_27610</name>
</gene>
<protein>
    <submittedName>
        <fullName evidence="1">Uncharacterized protein</fullName>
    </submittedName>
</protein>
<evidence type="ECO:0000313" key="2">
    <source>
        <dbReference type="Proteomes" id="UP000541185"/>
    </source>
</evidence>
<name>A0A848HAR0_9BURK</name>
<sequence>MSKNAVVQAPEVEELDLLIEDAAHLTAKELEQERKAKLEELKKRSWMTHSAEQLAERIPVSVFAMGNLATGT</sequence>
<reference evidence="1 2" key="1">
    <citation type="submission" date="2020-04" db="EMBL/GenBank/DDBJ databases">
        <title>Ramlibacter sp. G-1-2-2 isolated from soil.</title>
        <authorList>
            <person name="Dahal R.H."/>
        </authorList>
    </citation>
    <scope>NUCLEOTIDE SEQUENCE [LARGE SCALE GENOMIC DNA]</scope>
    <source>
        <strain evidence="1 2">G-1-2-2</strain>
    </source>
</reference>
<evidence type="ECO:0000313" key="1">
    <source>
        <dbReference type="EMBL" id="NML47547.1"/>
    </source>
</evidence>
<keyword evidence="2" id="KW-1185">Reference proteome</keyword>
<proteinExistence type="predicted"/>
<dbReference type="Proteomes" id="UP000541185">
    <property type="component" value="Unassembled WGS sequence"/>
</dbReference>
<dbReference type="RefSeq" id="WP_169421817.1">
    <property type="nucleotide sequence ID" value="NZ_JABBFX010000003.1"/>
</dbReference>
<accession>A0A848HAR0</accession>
<dbReference type="EMBL" id="JABBFX010000003">
    <property type="protein sequence ID" value="NML47547.1"/>
    <property type="molecule type" value="Genomic_DNA"/>
</dbReference>